<dbReference type="InterPro" id="IPR022313">
    <property type="entry name" value="Phe/His_NH3-lyase_AS"/>
</dbReference>
<evidence type="ECO:0000256" key="9">
    <source>
        <dbReference type="RuleBase" id="RU004480"/>
    </source>
</evidence>
<dbReference type="InterPro" id="IPR005921">
    <property type="entry name" value="HutH"/>
</dbReference>
<dbReference type="NCBIfam" id="NF006871">
    <property type="entry name" value="PRK09367.1"/>
    <property type="match status" value="1"/>
</dbReference>
<dbReference type="Gene3D" id="1.10.275.10">
    <property type="entry name" value="Fumarase/aspartase (N-terminal domain)"/>
    <property type="match status" value="1"/>
</dbReference>
<dbReference type="GO" id="GO:0004397">
    <property type="term" value="F:histidine ammonia-lyase activity"/>
    <property type="evidence" value="ECO:0007669"/>
    <property type="project" value="UniProtKB-UniRule"/>
</dbReference>
<comment type="similarity">
    <text evidence="7">Belongs to the PAL/histidase family.</text>
</comment>
<dbReference type="CDD" id="cd00332">
    <property type="entry name" value="PAL-HAL"/>
    <property type="match status" value="1"/>
</dbReference>
<dbReference type="RefSeq" id="WP_170932397.1">
    <property type="nucleotide sequence ID" value="NZ_FZOK01000001.1"/>
</dbReference>
<reference evidence="11" key="1">
    <citation type="submission" date="2017-06" db="EMBL/GenBank/DDBJ databases">
        <authorList>
            <person name="Varghese N."/>
            <person name="Submissions S."/>
        </authorList>
    </citation>
    <scope>NUCLEOTIDE SEQUENCE [LARGE SCALE GENOMIC DNA]</scope>
    <source>
        <strain evidence="11">5C</strain>
    </source>
</reference>
<organism evidence="10 11">
    <name type="scientific">Belliella buryatensis</name>
    <dbReference type="NCBI Taxonomy" id="1500549"/>
    <lineage>
        <taxon>Bacteria</taxon>
        <taxon>Pseudomonadati</taxon>
        <taxon>Bacteroidota</taxon>
        <taxon>Cytophagia</taxon>
        <taxon>Cytophagales</taxon>
        <taxon>Cyclobacteriaceae</taxon>
        <taxon>Belliella</taxon>
    </lineage>
</organism>
<dbReference type="AlphaFoldDB" id="A0A239AHH3"/>
<accession>A0A239AHH3</accession>
<comment type="subcellular location">
    <subcellularLocation>
        <location evidence="9">Cytoplasm</location>
    </subcellularLocation>
</comment>
<dbReference type="InterPro" id="IPR001106">
    <property type="entry name" value="Aromatic_Lyase"/>
</dbReference>
<dbReference type="Gene3D" id="1.20.200.10">
    <property type="entry name" value="Fumarase/aspartase (Central domain)"/>
    <property type="match status" value="1"/>
</dbReference>
<dbReference type="EMBL" id="FZOK01000001">
    <property type="protein sequence ID" value="SNR95000.1"/>
    <property type="molecule type" value="Genomic_DNA"/>
</dbReference>
<protein>
    <recommendedName>
        <fullName evidence="2 6">Histidine ammonia-lyase</fullName>
        <ecNumber evidence="2 6">4.3.1.3</ecNumber>
    </recommendedName>
</protein>
<evidence type="ECO:0000256" key="6">
    <source>
        <dbReference type="NCBIfam" id="TIGR01225"/>
    </source>
</evidence>
<evidence type="ECO:0000256" key="1">
    <source>
        <dbReference type="ARBA" id="ARBA00005113"/>
    </source>
</evidence>
<evidence type="ECO:0000256" key="8">
    <source>
        <dbReference type="RuleBase" id="RU004479"/>
    </source>
</evidence>
<dbReference type="GO" id="GO:0019556">
    <property type="term" value="P:L-histidine catabolic process to glutamate and formamide"/>
    <property type="evidence" value="ECO:0007669"/>
    <property type="project" value="UniProtKB-UniPathway"/>
</dbReference>
<dbReference type="PANTHER" id="PTHR10362">
    <property type="entry name" value="HISTIDINE AMMONIA-LYASE"/>
    <property type="match status" value="1"/>
</dbReference>
<dbReference type="NCBIfam" id="TIGR01225">
    <property type="entry name" value="hutH"/>
    <property type="match status" value="1"/>
</dbReference>
<evidence type="ECO:0000256" key="2">
    <source>
        <dbReference type="ARBA" id="ARBA00012994"/>
    </source>
</evidence>
<dbReference type="SUPFAM" id="SSF48557">
    <property type="entry name" value="L-aspartase-like"/>
    <property type="match status" value="1"/>
</dbReference>
<proteinExistence type="inferred from homology"/>
<evidence type="ECO:0000256" key="4">
    <source>
        <dbReference type="ARBA" id="ARBA00023239"/>
    </source>
</evidence>
<dbReference type="PROSITE" id="PS00488">
    <property type="entry name" value="PAL_HISTIDASE"/>
    <property type="match status" value="1"/>
</dbReference>
<evidence type="ECO:0000256" key="7">
    <source>
        <dbReference type="RuleBase" id="RU003954"/>
    </source>
</evidence>
<dbReference type="Proteomes" id="UP000198480">
    <property type="component" value="Unassembled WGS sequence"/>
</dbReference>
<keyword evidence="3 8" id="KW-0369">Histidine metabolism</keyword>
<name>A0A239AHH3_9BACT</name>
<dbReference type="Pfam" id="PF00221">
    <property type="entry name" value="Lyase_aromatic"/>
    <property type="match status" value="1"/>
</dbReference>
<keyword evidence="4 7" id="KW-0456">Lyase</keyword>
<comment type="pathway">
    <text evidence="1 8">Amino-acid degradation; L-histidine degradation into L-glutamate; N-formimidoyl-L-glutamate from L-histidine: step 1/3.</text>
</comment>
<keyword evidence="11" id="KW-1185">Reference proteome</keyword>
<dbReference type="InterPro" id="IPR024083">
    <property type="entry name" value="Fumarase/histidase_N"/>
</dbReference>
<gene>
    <name evidence="10" type="ORF">SAMN06295967_101152</name>
</gene>
<evidence type="ECO:0000256" key="5">
    <source>
        <dbReference type="ARBA" id="ARBA00049269"/>
    </source>
</evidence>
<evidence type="ECO:0000313" key="10">
    <source>
        <dbReference type="EMBL" id="SNR95000.1"/>
    </source>
</evidence>
<comment type="catalytic activity">
    <reaction evidence="5 8">
        <text>L-histidine = trans-urocanate + NH4(+)</text>
        <dbReference type="Rhea" id="RHEA:21232"/>
        <dbReference type="ChEBI" id="CHEBI:17771"/>
        <dbReference type="ChEBI" id="CHEBI:28938"/>
        <dbReference type="ChEBI" id="CHEBI:57595"/>
        <dbReference type="EC" id="4.3.1.3"/>
    </reaction>
</comment>
<dbReference type="GO" id="GO:0005737">
    <property type="term" value="C:cytoplasm"/>
    <property type="evidence" value="ECO:0007669"/>
    <property type="project" value="UniProtKB-SubCell"/>
</dbReference>
<dbReference type="FunFam" id="1.20.200.10:FF:000003">
    <property type="entry name" value="Histidine ammonia-lyase"/>
    <property type="match status" value="1"/>
</dbReference>
<dbReference type="UniPathway" id="UPA00379">
    <property type="reaction ID" value="UER00549"/>
</dbReference>
<dbReference type="GO" id="GO:0019557">
    <property type="term" value="P:L-histidine catabolic process to glutamate and formate"/>
    <property type="evidence" value="ECO:0007669"/>
    <property type="project" value="UniProtKB-UniPathway"/>
</dbReference>
<evidence type="ECO:0000256" key="3">
    <source>
        <dbReference type="ARBA" id="ARBA00022808"/>
    </source>
</evidence>
<sequence>MKTTFQYGQQLLTASIALSIAKDEIQGILTEETRKKVRASASAVEKIVANGKPVYGINTGFGPLCTTMISPDQTRKLQENILKSHAVGVGEPIPIDISKVMMILKIHALAKGYSGIQEATLDRMIWHVENNAIPVVPKQGSVGASGDLAPLSHLFLPLIGLGKVHYKGEVIPTQKLFQLHQLASIPLGPKEGLALINGTQFMAAFGVKVLERFYNILAHADITGAMMLEGLLGSIKPFSSELHELRPYAGNQHVAQTILNLLHESEIVHSHAACARVQDPYSLRCMPQVHGASRNAWLHLKQTLEIEINSVTDNPVVFDENHTISGGNFHGQPIAMPLDYACLAASEIGNISDRRIYLSLEGDTPGVPKLLLKETGLNSGFMIPQYTTAALASENKGLCFPSSADSIPTSLGQEDHVSMGSIGARKALQVIENVEKILGVELYCAAQAVDFHAPLKSGKIMTALYEHVRTKIKHVTEDQIMYEDMEIAIEMIRSGELLTIAREVAEKEGLELETQWSGDFDKW</sequence>
<evidence type="ECO:0000313" key="11">
    <source>
        <dbReference type="Proteomes" id="UP000198480"/>
    </source>
</evidence>
<dbReference type="InterPro" id="IPR008948">
    <property type="entry name" value="L-Aspartase-like"/>
</dbReference>
<dbReference type="EC" id="4.3.1.3" evidence="2 6"/>
<dbReference type="FunFam" id="1.10.275.10:FF:000005">
    <property type="entry name" value="Histidine ammonia-lyase"/>
    <property type="match status" value="1"/>
</dbReference>